<gene>
    <name evidence="14" type="ORF">OOU_Y34scaffold00765g128</name>
</gene>
<accession>A0AA97PHC1</accession>
<evidence type="ECO:0000256" key="11">
    <source>
        <dbReference type="ARBA" id="ARBA00023242"/>
    </source>
</evidence>
<proteinExistence type="inferred from homology"/>
<organism evidence="14">
    <name type="scientific">Pyricularia oryzae (strain Y34)</name>
    <name type="common">Rice blast fungus</name>
    <name type="synonym">Magnaporthe oryzae</name>
    <dbReference type="NCBI Taxonomy" id="1143189"/>
    <lineage>
        <taxon>Eukaryota</taxon>
        <taxon>Fungi</taxon>
        <taxon>Dikarya</taxon>
        <taxon>Ascomycota</taxon>
        <taxon>Pezizomycotina</taxon>
        <taxon>Sordariomycetes</taxon>
        <taxon>Sordariomycetidae</taxon>
        <taxon>Magnaporthales</taxon>
        <taxon>Pyriculariaceae</taxon>
        <taxon>Pyricularia</taxon>
    </lineage>
</organism>
<dbReference type="Pfam" id="PF16575">
    <property type="entry name" value="CLP1_P"/>
    <property type="match status" value="1"/>
</dbReference>
<comment type="subcellular location">
    <subcellularLocation>
        <location evidence="2">Nucleus</location>
        <location evidence="2">Nucleolus</location>
    </subcellularLocation>
</comment>
<dbReference type="GO" id="GO:0051731">
    <property type="term" value="F:polynucleotide 5'-hydroxyl-kinase activity"/>
    <property type="evidence" value="ECO:0007669"/>
    <property type="project" value="InterPro"/>
</dbReference>
<keyword evidence="11" id="KW-0539">Nucleus</keyword>
<feature type="domain" description="Clp1 P-loop" evidence="13">
    <location>
        <begin position="281"/>
        <end position="478"/>
    </location>
</feature>
<dbReference type="PANTHER" id="PTHR12755">
    <property type="entry name" value="CLEAVAGE/POLYADENYLATION FACTOR IA SUBUNIT CLP1P"/>
    <property type="match status" value="1"/>
</dbReference>
<evidence type="ECO:0000256" key="9">
    <source>
        <dbReference type="ARBA" id="ARBA00022777"/>
    </source>
</evidence>
<keyword evidence="8" id="KW-0547">Nucleotide-binding</keyword>
<evidence type="ECO:0000256" key="2">
    <source>
        <dbReference type="ARBA" id="ARBA00004604"/>
    </source>
</evidence>
<protein>
    <recommendedName>
        <fullName evidence="5">Polynucleotide 5'-hydroxyl-kinase GRC3</fullName>
    </recommendedName>
    <alternativeName>
        <fullName evidence="4">Polynucleotide 5'-hydroxyl-kinase grc3</fullName>
    </alternativeName>
</protein>
<dbReference type="EMBL" id="JH793246">
    <property type="protein sequence ID" value="ELQ34582.1"/>
    <property type="molecule type" value="Genomic_DNA"/>
</dbReference>
<keyword evidence="10" id="KW-0067">ATP-binding</keyword>
<evidence type="ECO:0000313" key="14">
    <source>
        <dbReference type="EMBL" id="ELQ34582.1"/>
    </source>
</evidence>
<evidence type="ECO:0000259" key="13">
    <source>
        <dbReference type="Pfam" id="PF16575"/>
    </source>
</evidence>
<evidence type="ECO:0000256" key="3">
    <source>
        <dbReference type="ARBA" id="ARBA00011003"/>
    </source>
</evidence>
<sequence>METRKKRKIGNPSASASPGAPVMSAFALRQQLLKSQNPPSSSPSETKGAAATKVSNIKDAANPEAVLVESESAPETPASLVPSPATFRASPETEKVDEPESSTRVVFFSSFKASKQNFQKKPNGISVLRLSEGERLVILGSYGLTVKNGLISIAGATLKARSGATWIHSPHCHALPVIRCSEDATLELRSHPAASSLRDLARLSPKFEKLWNDAAAEESLKPKGSTWPSYTIVVRQLYTNEDGPKAAPLQELASLAEWNKKLASLAAASRKSESMTILVCGPKSSGKSTFGRLLANRLVTETKRRNDQPQPGVAILDIDPGQPEFGAPGILSLVYVESPNLQPPFCHPCLSTTGRSRILRSHSIAAISPITNPDHYTECVLDLYATYATKLRQKCPLVINTCGWVQGTGLNIITELIDRIRPTEVVYMSQEGPEETVEALREACLSKMPLVLMPSQSSKYTARTAADLRIMQMMSYFHVDQPASDPEYLQWNTNPLASITPWAVKYGAQDRAILGIMCYDYEPTPDMLALLIDGMILAMVEVEDMAAFRDMSATAGQHHGHEMDVDSNPNDDSARAYNNVPVICTPQGLPFIQNHRGVTLDPRHSRTVGLALVRGIDEKSQTLQLITPVSQERITELNTGKNRVVLVWGRLDAAPTWSYVEERHKQEVQTRTKQSTADDVALEESGPGRPGSTGDNLPWVEELQANQKRAAGHKALRVRRDLGRAKGTD</sequence>
<keyword evidence="7" id="KW-0808">Transferase</keyword>
<dbReference type="Proteomes" id="UP000011086">
    <property type="component" value="Unassembled WGS sequence"/>
</dbReference>
<keyword evidence="6" id="KW-0698">rRNA processing</keyword>
<comment type="function">
    <text evidence="1">Polynucleotide 5'-kinase involved in rRNA processing.</text>
</comment>
<dbReference type="GO" id="GO:0000448">
    <property type="term" value="P:cleavage in ITS2 between 5.8S rRNA and LSU-rRNA of tricistronic rRNA transcript (SSU-rRNA, 5.8S rRNA, LSU-rRNA)"/>
    <property type="evidence" value="ECO:0007669"/>
    <property type="project" value="TreeGrafter"/>
</dbReference>
<evidence type="ECO:0000256" key="4">
    <source>
        <dbReference type="ARBA" id="ARBA00018706"/>
    </source>
</evidence>
<reference evidence="14" key="1">
    <citation type="journal article" date="2012" name="PLoS Genet.">
        <title>Comparative analysis of the genomes of two field isolates of the rice blast fungus Magnaporthe oryzae.</title>
        <authorList>
            <person name="Xue M."/>
            <person name="Yang J."/>
            <person name="Li Z."/>
            <person name="Hu S."/>
            <person name="Yao N."/>
            <person name="Dean R.A."/>
            <person name="Zhao W."/>
            <person name="Shen M."/>
            <person name="Zhang H."/>
            <person name="Li C."/>
            <person name="Liu L."/>
            <person name="Cao L."/>
            <person name="Xu X."/>
            <person name="Xing Y."/>
            <person name="Hsiang T."/>
            <person name="Zhang Z."/>
            <person name="Xu J.R."/>
            <person name="Peng Y.L."/>
        </authorList>
    </citation>
    <scope>NUCLEOTIDE SEQUENCE</scope>
    <source>
        <strain evidence="14">Y34</strain>
    </source>
</reference>
<dbReference type="AlphaFoldDB" id="A0AA97PHC1"/>
<dbReference type="SUPFAM" id="SSF52540">
    <property type="entry name" value="P-loop containing nucleoside triphosphate hydrolases"/>
    <property type="match status" value="1"/>
</dbReference>
<dbReference type="InterPro" id="IPR027417">
    <property type="entry name" value="P-loop_NTPase"/>
</dbReference>
<evidence type="ECO:0000256" key="10">
    <source>
        <dbReference type="ARBA" id="ARBA00022840"/>
    </source>
</evidence>
<feature type="region of interest" description="Disordered" evidence="12">
    <location>
        <begin position="665"/>
        <end position="729"/>
    </location>
</feature>
<dbReference type="InterPro" id="IPR045116">
    <property type="entry name" value="Clp1/Grc3"/>
</dbReference>
<feature type="compositionally biased region" description="Basic and acidic residues" evidence="12">
    <location>
        <begin position="718"/>
        <end position="729"/>
    </location>
</feature>
<keyword evidence="9" id="KW-0418">Kinase</keyword>
<dbReference type="GO" id="GO:0005730">
    <property type="term" value="C:nucleolus"/>
    <property type="evidence" value="ECO:0007669"/>
    <property type="project" value="UniProtKB-SubCell"/>
</dbReference>
<dbReference type="PANTHER" id="PTHR12755:SF3">
    <property type="entry name" value="POLYNUCLEOTIDE 5'-HYDROXYL-KINASE NOL9"/>
    <property type="match status" value="1"/>
</dbReference>
<evidence type="ECO:0000256" key="12">
    <source>
        <dbReference type="SAM" id="MobiDB-lite"/>
    </source>
</evidence>
<dbReference type="FunFam" id="3.40.50.300:FF:001156">
    <property type="entry name" value="Polynucleotide 5-hydroxyl-kinase grc3"/>
    <property type="match status" value="1"/>
</dbReference>
<evidence type="ECO:0000256" key="6">
    <source>
        <dbReference type="ARBA" id="ARBA00022552"/>
    </source>
</evidence>
<name>A0AA97PHC1_PYRO3</name>
<feature type="compositionally biased region" description="Polar residues" evidence="12">
    <location>
        <begin position="32"/>
        <end position="45"/>
    </location>
</feature>
<dbReference type="InterPro" id="IPR032319">
    <property type="entry name" value="CLP1_P"/>
</dbReference>
<evidence type="ECO:0000256" key="5">
    <source>
        <dbReference type="ARBA" id="ARBA00019824"/>
    </source>
</evidence>
<dbReference type="Gene3D" id="3.40.50.300">
    <property type="entry name" value="P-loop containing nucleotide triphosphate hydrolases"/>
    <property type="match status" value="1"/>
</dbReference>
<evidence type="ECO:0000256" key="1">
    <source>
        <dbReference type="ARBA" id="ARBA00003798"/>
    </source>
</evidence>
<comment type="similarity">
    <text evidence="3">Belongs to the Clp1 family. NOL9/GRC3 subfamily.</text>
</comment>
<evidence type="ECO:0000256" key="7">
    <source>
        <dbReference type="ARBA" id="ARBA00022679"/>
    </source>
</evidence>
<evidence type="ECO:0000256" key="8">
    <source>
        <dbReference type="ARBA" id="ARBA00022741"/>
    </source>
</evidence>
<feature type="region of interest" description="Disordered" evidence="12">
    <location>
        <begin position="1"/>
        <end position="99"/>
    </location>
</feature>
<dbReference type="GO" id="GO:0005524">
    <property type="term" value="F:ATP binding"/>
    <property type="evidence" value="ECO:0007669"/>
    <property type="project" value="UniProtKB-KW"/>
</dbReference>